<accession>A0ABY8WJU5</accession>
<feature type="domain" description="LamG-like jellyroll fold" evidence="5">
    <location>
        <begin position="767"/>
        <end position="917"/>
    </location>
</feature>
<dbReference type="EMBL" id="CP126980">
    <property type="protein sequence ID" value="WIM97336.1"/>
    <property type="molecule type" value="Genomic_DNA"/>
</dbReference>
<dbReference type="InterPro" id="IPR042837">
    <property type="entry name" value="PTX3"/>
</dbReference>
<feature type="region of interest" description="Disordered" evidence="3">
    <location>
        <begin position="1203"/>
        <end position="1239"/>
    </location>
</feature>
<feature type="domain" description="LamG-like jellyroll fold" evidence="5">
    <location>
        <begin position="1484"/>
        <end position="1624"/>
    </location>
</feature>
<name>A0ABY8WJU5_9ACTN</name>
<dbReference type="SMART" id="SM00560">
    <property type="entry name" value="LamGL"/>
    <property type="match status" value="4"/>
</dbReference>
<feature type="domain" description="LamG-like jellyroll fold" evidence="5">
    <location>
        <begin position="1274"/>
        <end position="1409"/>
    </location>
</feature>
<dbReference type="SUPFAM" id="SSF49899">
    <property type="entry name" value="Concanavalin A-like lectins/glucanases"/>
    <property type="match status" value="4"/>
</dbReference>
<organism evidence="6 7">
    <name type="scientific">Actinoplanes oblitus</name>
    <dbReference type="NCBI Taxonomy" id="3040509"/>
    <lineage>
        <taxon>Bacteria</taxon>
        <taxon>Bacillati</taxon>
        <taxon>Actinomycetota</taxon>
        <taxon>Actinomycetes</taxon>
        <taxon>Micromonosporales</taxon>
        <taxon>Micromonosporaceae</taxon>
        <taxon>Actinoplanes</taxon>
    </lineage>
</organism>
<evidence type="ECO:0000313" key="6">
    <source>
        <dbReference type="EMBL" id="WIM97336.1"/>
    </source>
</evidence>
<dbReference type="RefSeq" id="WP_284918728.1">
    <property type="nucleotide sequence ID" value="NZ_CP126980.1"/>
</dbReference>
<protein>
    <submittedName>
        <fullName evidence="6">LamG domain-containing protein</fullName>
    </submittedName>
</protein>
<sequence length="1634" mass="171646">MSTSALVLSAPAAAQAAPKGPAAAPASAPSEASAVQAAKKYGKRVEVMSARTESSQIFAEPTGRLVYEATAVPQRVKNADGSWSDIDLNLAKGSDGSLAPATSTSDVRFSTGGPGPLVTLVQNGKKFTLTWPLGALPAPSVSGDAATYAEVRPGVDLVVHATATGFSHVVVVKNATAAADPAIRDLRFDLGGDATVTRLPDGTLRAAAGSEVLATAPEPQMWDSTTTAPAPVASPSAAAAPSARSAAPAADTRSNTRSSHAGPGDAARTADMATEIKDRRHLILHPDTKLIGLTTKFPVYLDPLWSTGKTRWAYATNNNSNNTDTSVARVGSDPDSGKIYRSFFEFPTTAIKGKFVRTAYVQMVVDHTWSCTKTPTTMWTGGSITTPRTPWSTALGTYLWAASSNANEGSGCSDSPQPDMTVNFGNDSGTTAVSNWLNTAAGKGSASVTVGFSARDSDKTSESDQTRWKKFFPSKAKLIADVDAKPGQPTSLQVSGTACNSTLTIGTTTPYFAAVLPDADGTTQTLKATWELYKAPVGQAFTAITAPAQTSTGGGKQTQSAKTSALTNGLRYAFRVYSTDQAPYNVKSPVSEYCFFWVDTSVPNVSITRVTPDADLLPGKPVKFTLSSTSTNVKGFNYGWTEAATSSVVPTTANGVTSATVTLSIPKYGTNILYVQAVNTAGSKGYGSADFTALRPSPSVARWPLEIGGPVDATSAVIDQQPSLAGDNQLTLSGTTWADKGRVIGAQNLAFNGSGVVTTPKFLDTTSSFSVGAWVRLENVTNYQTFISEDGTGTANFQLQFRPDDTNGDGAADKSWCFGLRPTDTSATTAFNLACSTNTAVLNRWTHVAGVYDAATKKVSVWVDGVMRAEAAAPATAWQSTGPLRIGNRKYSTTQYVDALYGSVADVQVFNRALVANDFSGKMASEPDSGGFDEPGIVAPTRVGKWDFESANPCYEAANETGLCDAPDAGSGWNQRINLTPGSYVGPGNQSTGLSLDDQHWIDDPSDPHYHQATREYGVVQRNTAPAGTTENWKDTPVLRTDQSFSVSVWVQPAKLENTMTAISQRGTYQAPFYLQTRKSTVDGVTGMRFEVMTVSADQTENEVYNHLIAPRVLTEDDTNDWFNLVFVYNAASSNQLRLYVNGNLEGTAPGVLWNAAGSMTVGGAWWSGDPTTGAMCDQWYGGIDDLEIFQGALTSGGVQALAAEEGEHTPPAAAWSLGDGSGTTAADTSPSAANPATLTNVSWGAGRLPGTQAATFNGSSSYATSPYHLNTSDSFTVSAWARLTAKGADRTIVTQDASGYSSLYLQYQASSDRWIAQMPSATSGSVTWSTAKSTKAPVLGKWTHVAAVFNDHLKTLTLYINGVAQSTVSNVNSFYDPNGATWIGRSGTTWFQGDLADVAMWDRPVTAGEIGELAAPTEVAYWALDETTGTVTVDGSPRQAAGTVLGGVTHTTPGYRASDPGAYNFNGTDAVVTAGKPLVRTDQSFTVAAWVRVTSNAHFSTAISQDGAHSTGFQLQWGGNCKCWEFAMPNSDAVNPGQVSVLAPGTAPLNTWTHLAGVYDAATATATLYVNGEAVATQAAPAAPWNATGPLTVGKTKWNDVDSDWFAGDIDDVHIYQGALSKASIVALADPTV</sequence>
<feature type="chain" id="PRO_5047038147" evidence="4">
    <location>
        <begin position="17"/>
        <end position="1634"/>
    </location>
</feature>
<dbReference type="Pfam" id="PF13385">
    <property type="entry name" value="Laminin_G_3"/>
    <property type="match status" value="4"/>
</dbReference>
<feature type="compositionally biased region" description="Low complexity" evidence="3">
    <location>
        <begin position="224"/>
        <end position="250"/>
    </location>
</feature>
<feature type="compositionally biased region" description="Polar residues" evidence="3">
    <location>
        <begin position="1223"/>
        <end position="1239"/>
    </location>
</feature>
<dbReference type="Proteomes" id="UP001240150">
    <property type="component" value="Chromosome"/>
</dbReference>
<feature type="signal peptide" evidence="4">
    <location>
        <begin position="1"/>
        <end position="16"/>
    </location>
</feature>
<evidence type="ECO:0000256" key="1">
    <source>
        <dbReference type="ARBA" id="ARBA00022729"/>
    </source>
</evidence>
<dbReference type="PANTHER" id="PTHR46943:SF1">
    <property type="entry name" value="PENTRAXIN-RELATED PROTEIN PTX3"/>
    <property type="match status" value="1"/>
</dbReference>
<dbReference type="PANTHER" id="PTHR46943">
    <property type="entry name" value="PENTRAXIN-RELATED PROTEIN PTX3"/>
    <property type="match status" value="1"/>
</dbReference>
<keyword evidence="2" id="KW-1015">Disulfide bond</keyword>
<gene>
    <name evidence="6" type="ORF">ACTOB_000844</name>
</gene>
<evidence type="ECO:0000259" key="5">
    <source>
        <dbReference type="SMART" id="SM00560"/>
    </source>
</evidence>
<keyword evidence="7" id="KW-1185">Reference proteome</keyword>
<evidence type="ECO:0000256" key="4">
    <source>
        <dbReference type="SAM" id="SignalP"/>
    </source>
</evidence>
<keyword evidence="1 4" id="KW-0732">Signal</keyword>
<dbReference type="Gene3D" id="2.60.120.200">
    <property type="match status" value="4"/>
</dbReference>
<dbReference type="InterPro" id="IPR006558">
    <property type="entry name" value="LamG-like"/>
</dbReference>
<evidence type="ECO:0000256" key="2">
    <source>
        <dbReference type="ARBA" id="ARBA00023157"/>
    </source>
</evidence>
<evidence type="ECO:0000256" key="3">
    <source>
        <dbReference type="SAM" id="MobiDB-lite"/>
    </source>
</evidence>
<feature type="region of interest" description="Disordered" evidence="3">
    <location>
        <begin position="215"/>
        <end position="269"/>
    </location>
</feature>
<dbReference type="InterPro" id="IPR013320">
    <property type="entry name" value="ConA-like_dom_sf"/>
</dbReference>
<feature type="domain" description="LamG-like jellyroll fold" evidence="5">
    <location>
        <begin position="1043"/>
        <end position="1197"/>
    </location>
</feature>
<reference evidence="6 7" key="1">
    <citation type="submission" date="2023-06" db="EMBL/GenBank/DDBJ databases">
        <authorList>
            <person name="Yushchuk O."/>
            <person name="Binda E."/>
            <person name="Ruckert-Reed C."/>
            <person name="Fedorenko V."/>
            <person name="Kalinowski J."/>
            <person name="Marinelli F."/>
        </authorList>
    </citation>
    <scope>NUCLEOTIDE SEQUENCE [LARGE SCALE GENOMIC DNA]</scope>
    <source>
        <strain evidence="6 7">NRRL 3884</strain>
    </source>
</reference>
<proteinExistence type="predicted"/>
<evidence type="ECO:0000313" key="7">
    <source>
        <dbReference type="Proteomes" id="UP001240150"/>
    </source>
</evidence>